<dbReference type="InterPro" id="IPR022916">
    <property type="entry name" value="UPF0349"/>
</dbReference>
<evidence type="ECO:0000313" key="2">
    <source>
        <dbReference type="EMBL" id="GGC81442.1"/>
    </source>
</evidence>
<organism evidence="2 3">
    <name type="scientific">Thalassobacillus devorans</name>
    <dbReference type="NCBI Taxonomy" id="279813"/>
    <lineage>
        <taxon>Bacteria</taxon>
        <taxon>Bacillati</taxon>
        <taxon>Bacillota</taxon>
        <taxon>Bacilli</taxon>
        <taxon>Bacillales</taxon>
        <taxon>Bacillaceae</taxon>
        <taxon>Thalassobacillus</taxon>
    </lineage>
</organism>
<sequence length="78" mass="8692">MNPIIEFCINNLASGSQKAMEELEKDPDLDVIEYGCLSHCGLCAQSMFALVNGERVTADSAEELVENIYQHLEENPLF</sequence>
<dbReference type="RefSeq" id="WP_062440859.1">
    <property type="nucleotide sequence ID" value="NZ_BMCJ01000002.1"/>
</dbReference>
<dbReference type="Proteomes" id="UP000619534">
    <property type="component" value="Unassembled WGS sequence"/>
</dbReference>
<dbReference type="HAMAP" id="MF_01542">
    <property type="entry name" value="UPF0349"/>
    <property type="match status" value="1"/>
</dbReference>
<dbReference type="EMBL" id="BMCJ01000002">
    <property type="protein sequence ID" value="GGC81442.1"/>
    <property type="molecule type" value="Genomic_DNA"/>
</dbReference>
<dbReference type="InterPro" id="IPR009910">
    <property type="entry name" value="DUF1450"/>
</dbReference>
<comment type="caution">
    <text evidence="2">The sequence shown here is derived from an EMBL/GenBank/DDBJ whole genome shotgun (WGS) entry which is preliminary data.</text>
</comment>
<comment type="similarity">
    <text evidence="1">Belongs to the UPF0349 family.</text>
</comment>
<accession>A0ABQ1NNE1</accession>
<name>A0ABQ1NNE1_9BACI</name>
<evidence type="ECO:0000256" key="1">
    <source>
        <dbReference type="HAMAP-Rule" id="MF_01542"/>
    </source>
</evidence>
<dbReference type="CDD" id="cd02980">
    <property type="entry name" value="TRX_Fd_family"/>
    <property type="match status" value="1"/>
</dbReference>
<keyword evidence="3" id="KW-1185">Reference proteome</keyword>
<proteinExistence type="inferred from homology"/>
<reference evidence="3" key="1">
    <citation type="journal article" date="2019" name="Int. J. Syst. Evol. Microbiol.">
        <title>The Global Catalogue of Microorganisms (GCM) 10K type strain sequencing project: providing services to taxonomists for standard genome sequencing and annotation.</title>
        <authorList>
            <consortium name="The Broad Institute Genomics Platform"/>
            <consortium name="The Broad Institute Genome Sequencing Center for Infectious Disease"/>
            <person name="Wu L."/>
            <person name="Ma J."/>
        </authorList>
    </citation>
    <scope>NUCLEOTIDE SEQUENCE [LARGE SCALE GENOMIC DNA]</scope>
    <source>
        <strain evidence="3">CCM 7282</strain>
    </source>
</reference>
<dbReference type="NCBIfam" id="NF010190">
    <property type="entry name" value="PRK13669.1"/>
    <property type="match status" value="1"/>
</dbReference>
<protein>
    <recommendedName>
        <fullName evidence="1">UPF0349 protein GCM10007216_09980</fullName>
    </recommendedName>
</protein>
<gene>
    <name evidence="2" type="primary">yuzB</name>
    <name evidence="2" type="ORF">GCM10007216_09980</name>
</gene>
<dbReference type="Pfam" id="PF07293">
    <property type="entry name" value="DUF1450"/>
    <property type="match status" value="1"/>
</dbReference>
<evidence type="ECO:0000313" key="3">
    <source>
        <dbReference type="Proteomes" id="UP000619534"/>
    </source>
</evidence>